<reference evidence="1 2" key="1">
    <citation type="submission" date="2018-08" db="EMBL/GenBank/DDBJ databases">
        <title>Fibrisoma montanum sp. nov., isolated from Danxia mountain soil.</title>
        <authorList>
            <person name="Huang Y."/>
        </authorList>
    </citation>
    <scope>NUCLEOTIDE SEQUENCE [LARGE SCALE GENOMIC DNA]</scope>
    <source>
        <strain evidence="1 2">HYT19</strain>
    </source>
</reference>
<dbReference type="RefSeq" id="WP_119669173.1">
    <property type="nucleotide sequence ID" value="NZ_QXED01000005.1"/>
</dbReference>
<sequence>MVRFEKHALIIEIPIEDGDPVEYYEGLQNALYDVFWQVTTGKEHLQPRNGANWIAAYLGPAISELEPSAREVLKGLSQTPPEHRPLSASDYTDAQLLSLLTDLTASRFAWLMGQLEKPSKQ</sequence>
<comment type="caution">
    <text evidence="1">The sequence shown here is derived from an EMBL/GenBank/DDBJ whole genome shotgun (WGS) entry which is preliminary data.</text>
</comment>
<keyword evidence="2" id="KW-1185">Reference proteome</keyword>
<dbReference type="EMBL" id="QXED01000005">
    <property type="protein sequence ID" value="RIV21379.1"/>
    <property type="molecule type" value="Genomic_DNA"/>
</dbReference>
<organism evidence="1 2">
    <name type="scientific">Fibrisoma montanum</name>
    <dbReference type="NCBI Taxonomy" id="2305895"/>
    <lineage>
        <taxon>Bacteria</taxon>
        <taxon>Pseudomonadati</taxon>
        <taxon>Bacteroidota</taxon>
        <taxon>Cytophagia</taxon>
        <taxon>Cytophagales</taxon>
        <taxon>Spirosomataceae</taxon>
        <taxon>Fibrisoma</taxon>
    </lineage>
</organism>
<gene>
    <name evidence="1" type="ORF">DYU11_18410</name>
</gene>
<evidence type="ECO:0000313" key="1">
    <source>
        <dbReference type="EMBL" id="RIV21379.1"/>
    </source>
</evidence>
<protein>
    <submittedName>
        <fullName evidence="1">Uncharacterized protein</fullName>
    </submittedName>
</protein>
<evidence type="ECO:0000313" key="2">
    <source>
        <dbReference type="Proteomes" id="UP000283523"/>
    </source>
</evidence>
<proteinExistence type="predicted"/>
<name>A0A418M5Z7_9BACT</name>
<dbReference type="Proteomes" id="UP000283523">
    <property type="component" value="Unassembled WGS sequence"/>
</dbReference>
<dbReference type="AlphaFoldDB" id="A0A418M5Z7"/>
<accession>A0A418M5Z7</accession>